<evidence type="ECO:0000313" key="3">
    <source>
        <dbReference type="WBParaSite" id="ACAC_0000303101-mRNA-1"/>
    </source>
</evidence>
<proteinExistence type="predicted"/>
<dbReference type="InterPro" id="IPR045266">
    <property type="entry name" value="DOH_DOMON"/>
</dbReference>
<dbReference type="PROSITE" id="PS50836">
    <property type="entry name" value="DOMON"/>
    <property type="match status" value="1"/>
</dbReference>
<sequence length="188" mass="20779">MLIVLVFSIVASAAPQCSFRDGDINARWQVSDDELTIEIVNKNIGDNQWTGIGFGPSMNDLEVVLVKIENNKPTLLTGFTSSYGPPTLDSTANVVPSLLSFNSSGTGENREQRGKEEKTREVVKESREFQAISLGCASLVPYPRMERGATVWKDAINGMWVILLAWEALSENSDQMQSFFKKDKVTKA</sequence>
<dbReference type="STRING" id="6313.A0A0K0CZ95"/>
<keyword evidence="2" id="KW-1185">Reference proteome</keyword>
<organism evidence="2 3">
    <name type="scientific">Angiostrongylus cantonensis</name>
    <name type="common">Rat lungworm</name>
    <dbReference type="NCBI Taxonomy" id="6313"/>
    <lineage>
        <taxon>Eukaryota</taxon>
        <taxon>Metazoa</taxon>
        <taxon>Ecdysozoa</taxon>
        <taxon>Nematoda</taxon>
        <taxon>Chromadorea</taxon>
        <taxon>Rhabditida</taxon>
        <taxon>Rhabditina</taxon>
        <taxon>Rhabditomorpha</taxon>
        <taxon>Strongyloidea</taxon>
        <taxon>Metastrongylidae</taxon>
        <taxon>Angiostrongylus</taxon>
    </lineage>
</organism>
<dbReference type="PANTHER" id="PTHR36516:SF1">
    <property type="entry name" value="DOMON DOMAIN-CONTAINING PROTEIN"/>
    <property type="match status" value="1"/>
</dbReference>
<evidence type="ECO:0000259" key="1">
    <source>
        <dbReference type="PROSITE" id="PS50836"/>
    </source>
</evidence>
<protein>
    <submittedName>
        <fullName evidence="3">DOMON domain-containing protein</fullName>
    </submittedName>
</protein>
<dbReference type="PANTHER" id="PTHR36516">
    <property type="entry name" value="PROTEIN CBG04168-RELATED"/>
    <property type="match status" value="1"/>
</dbReference>
<dbReference type="AlphaFoldDB" id="A0A0K0CZ95"/>
<dbReference type="CDD" id="cd09631">
    <property type="entry name" value="DOMON_DOH"/>
    <property type="match status" value="1"/>
</dbReference>
<reference evidence="3" key="2">
    <citation type="submission" date="2017-02" db="UniProtKB">
        <authorList>
            <consortium name="WormBaseParasite"/>
        </authorList>
    </citation>
    <scope>IDENTIFICATION</scope>
</reference>
<name>A0A0K0CZ95_ANGCA</name>
<dbReference type="InterPro" id="IPR005018">
    <property type="entry name" value="DOMON_domain"/>
</dbReference>
<dbReference type="WBParaSite" id="ACAC_0000303101-mRNA-1">
    <property type="protein sequence ID" value="ACAC_0000303101-mRNA-1"/>
    <property type="gene ID" value="ACAC_0000303101"/>
</dbReference>
<dbReference type="Pfam" id="PF03351">
    <property type="entry name" value="DOMON"/>
    <property type="match status" value="1"/>
</dbReference>
<accession>A0A0K0CZ95</accession>
<reference evidence="2" key="1">
    <citation type="submission" date="2012-09" db="EMBL/GenBank/DDBJ databases">
        <authorList>
            <person name="Martin A.A."/>
        </authorList>
    </citation>
    <scope>NUCLEOTIDE SEQUENCE</scope>
</reference>
<evidence type="ECO:0000313" key="2">
    <source>
        <dbReference type="Proteomes" id="UP000035642"/>
    </source>
</evidence>
<feature type="domain" description="DOMON" evidence="1">
    <location>
        <begin position="22"/>
        <end position="135"/>
    </location>
</feature>
<dbReference type="Proteomes" id="UP000035642">
    <property type="component" value="Unassembled WGS sequence"/>
</dbReference>